<reference evidence="3 4" key="1">
    <citation type="journal article" date="2016" name="Nat. Commun.">
        <title>Thousands of microbial genomes shed light on interconnected biogeochemical processes in an aquifer system.</title>
        <authorList>
            <person name="Anantharaman K."/>
            <person name="Brown C.T."/>
            <person name="Hug L.A."/>
            <person name="Sharon I."/>
            <person name="Castelle C.J."/>
            <person name="Probst A.J."/>
            <person name="Thomas B.C."/>
            <person name="Singh A."/>
            <person name="Wilkins M.J."/>
            <person name="Karaoz U."/>
            <person name="Brodie E.L."/>
            <person name="Williams K.H."/>
            <person name="Hubbard S.S."/>
            <person name="Banfield J.F."/>
        </authorList>
    </citation>
    <scope>NUCLEOTIDE SEQUENCE [LARGE SCALE GENOMIC DNA]</scope>
</reference>
<feature type="region of interest" description="Disordered" evidence="2">
    <location>
        <begin position="336"/>
        <end position="366"/>
    </location>
</feature>
<keyword evidence="1" id="KW-0175">Coiled coil</keyword>
<evidence type="ECO:0000256" key="2">
    <source>
        <dbReference type="SAM" id="MobiDB-lite"/>
    </source>
</evidence>
<dbReference type="Proteomes" id="UP000177328">
    <property type="component" value="Unassembled WGS sequence"/>
</dbReference>
<feature type="compositionally biased region" description="Polar residues" evidence="2">
    <location>
        <begin position="344"/>
        <end position="360"/>
    </location>
</feature>
<accession>A0A1F5KHB7</accession>
<evidence type="ECO:0000313" key="3">
    <source>
        <dbReference type="EMBL" id="OGE40337.1"/>
    </source>
</evidence>
<protein>
    <submittedName>
        <fullName evidence="3">Uncharacterized protein</fullName>
    </submittedName>
</protein>
<sequence>MGDETVHDVLDGAHRATAVNMLMEEGAGDGTLMANVFHGIGDRELFQERALAINSVASLKLPRIGIWCTNAWQQSPWANRGLKLHQVFELAAQSRPRLTQTGLNKDEGVALITWGRETASDIQEKPGMLAQIFRTVDYAAPDLVRNARTPDPGTDARSVITPYRLEAVVGSFRDLEFYAAQRGVMRVITEGGLRARETQALVQAAARVLRPGMQEDEVYNMVRGLNLGMIRAPRRARVPRTETSPANAHNAGLQAELAQTRNTLAQSQQRVESLQAEVGRLERGIEAQVAAAEARFTLGLARERGQRTAAENSVTRLAAQIAEFEKLLAAVITRQGDAGKDTKTQSTNGHTSKESPTNGTIKPPWWHDDIFRGERRVLDALFKEGIGVDATSQQLGLPVGRVGDFISAALIKQSRLMRRTA</sequence>
<evidence type="ECO:0000256" key="1">
    <source>
        <dbReference type="SAM" id="Coils"/>
    </source>
</evidence>
<organism evidence="3 4">
    <name type="scientific">Candidatus Daviesbacteria bacterium RIFCSPHIGHO2_02_FULL_43_12</name>
    <dbReference type="NCBI Taxonomy" id="1797776"/>
    <lineage>
        <taxon>Bacteria</taxon>
        <taxon>Candidatus Daviesiibacteriota</taxon>
    </lineage>
</organism>
<name>A0A1F5KHB7_9BACT</name>
<feature type="coiled-coil region" evidence="1">
    <location>
        <begin position="250"/>
        <end position="284"/>
    </location>
</feature>
<evidence type="ECO:0000313" key="4">
    <source>
        <dbReference type="Proteomes" id="UP000177328"/>
    </source>
</evidence>
<dbReference type="EMBL" id="MFDD01000012">
    <property type="protein sequence ID" value="OGE40337.1"/>
    <property type="molecule type" value="Genomic_DNA"/>
</dbReference>
<dbReference type="AlphaFoldDB" id="A0A1F5KHB7"/>
<comment type="caution">
    <text evidence="3">The sequence shown here is derived from an EMBL/GenBank/DDBJ whole genome shotgun (WGS) entry which is preliminary data.</text>
</comment>
<proteinExistence type="predicted"/>
<gene>
    <name evidence="3" type="ORF">A3D25_03070</name>
</gene>